<dbReference type="RefSeq" id="WP_196099552.1">
    <property type="nucleotide sequence ID" value="NZ_CP064939.1"/>
</dbReference>
<dbReference type="EMBL" id="CP064939">
    <property type="protein sequence ID" value="QPH40096.1"/>
    <property type="molecule type" value="Genomic_DNA"/>
</dbReference>
<dbReference type="Proteomes" id="UP000594759">
    <property type="component" value="Chromosome"/>
</dbReference>
<gene>
    <name evidence="1" type="ORF">IZT61_02075</name>
</gene>
<name>A0A7S9L085_9SPHI</name>
<dbReference type="KEGG" id="pex:IZT61_02075"/>
<proteinExistence type="predicted"/>
<reference evidence="1 2" key="1">
    <citation type="submission" date="2020-11" db="EMBL/GenBank/DDBJ databases">
        <title>Pedobacter endophytica, an endophytic bacteria isolated form Carex pumila.</title>
        <authorList>
            <person name="Peng Y."/>
            <person name="Jiang L."/>
            <person name="Lee J."/>
        </authorList>
    </citation>
    <scope>NUCLEOTIDE SEQUENCE [LARGE SCALE GENOMIC DNA]</scope>
    <source>
        <strain evidence="1 2">JBR3-12</strain>
    </source>
</reference>
<dbReference type="AlphaFoldDB" id="A0A7S9L085"/>
<sequence>MNYLNRRESTGIFVYDDGIYREYKADVGNGSINSIAVALDYDLNEVHSYFLSEGTSEKIHHIVLEIFSRNVIFVLTHKHVTFITEKDIRKAMTGFSYDYEYSPSRVQDILTAGVDNSALGIDFLSDVLNIKNRATSGLFYAKKIKTYLQITDGILTDFQFDDGFSTGARQLRSANQTVFDGISEIAKRYRPDDIFMQTREINQQSEAWAMVPGARGNEYCFLHRYANDSINFYMLMVCHYDQDITEEEFRSINFGRYEWDKSWKGIGRKYNCGRFTFQFLPDGTLNDFAML</sequence>
<accession>A0A7S9L085</accession>
<evidence type="ECO:0000313" key="2">
    <source>
        <dbReference type="Proteomes" id="UP000594759"/>
    </source>
</evidence>
<evidence type="ECO:0000313" key="1">
    <source>
        <dbReference type="EMBL" id="QPH40096.1"/>
    </source>
</evidence>
<keyword evidence="2" id="KW-1185">Reference proteome</keyword>
<protein>
    <submittedName>
        <fullName evidence="1">Uncharacterized protein</fullName>
    </submittedName>
</protein>
<organism evidence="1 2">
    <name type="scientific">Pedobacter endophyticus</name>
    <dbReference type="NCBI Taxonomy" id="2789740"/>
    <lineage>
        <taxon>Bacteria</taxon>
        <taxon>Pseudomonadati</taxon>
        <taxon>Bacteroidota</taxon>
        <taxon>Sphingobacteriia</taxon>
        <taxon>Sphingobacteriales</taxon>
        <taxon>Sphingobacteriaceae</taxon>
        <taxon>Pedobacter</taxon>
    </lineage>
</organism>